<evidence type="ECO:0000313" key="2">
    <source>
        <dbReference type="Proteomes" id="UP000199226"/>
    </source>
</evidence>
<organism evidence="1 2">
    <name type="scientific">Daejeonella rubra</name>
    <dbReference type="NCBI Taxonomy" id="990371"/>
    <lineage>
        <taxon>Bacteria</taxon>
        <taxon>Pseudomonadati</taxon>
        <taxon>Bacteroidota</taxon>
        <taxon>Sphingobacteriia</taxon>
        <taxon>Sphingobacteriales</taxon>
        <taxon>Sphingobacteriaceae</taxon>
        <taxon>Daejeonella</taxon>
    </lineage>
</organism>
<dbReference type="STRING" id="990371.SAMN05421813_11266"/>
<protein>
    <submittedName>
        <fullName evidence="1">Uncharacterized protein</fullName>
    </submittedName>
</protein>
<dbReference type="RefSeq" id="WP_143007726.1">
    <property type="nucleotide sequence ID" value="NZ_FNHH01000012.1"/>
</dbReference>
<accession>A0A1G9T9N8</accession>
<dbReference type="Proteomes" id="UP000199226">
    <property type="component" value="Unassembled WGS sequence"/>
</dbReference>
<dbReference type="AlphaFoldDB" id="A0A1G9T9N8"/>
<reference evidence="2" key="1">
    <citation type="submission" date="2016-10" db="EMBL/GenBank/DDBJ databases">
        <authorList>
            <person name="Varghese N."/>
            <person name="Submissions S."/>
        </authorList>
    </citation>
    <scope>NUCLEOTIDE SEQUENCE [LARGE SCALE GENOMIC DNA]</scope>
    <source>
        <strain evidence="2">DSM 24536</strain>
    </source>
</reference>
<dbReference type="EMBL" id="FNHH01000012">
    <property type="protein sequence ID" value="SDM44356.1"/>
    <property type="molecule type" value="Genomic_DNA"/>
</dbReference>
<gene>
    <name evidence="1" type="ORF">SAMN05421813_11266</name>
</gene>
<keyword evidence="2" id="KW-1185">Reference proteome</keyword>
<proteinExistence type="predicted"/>
<dbReference type="OrthoDB" id="1100725at2"/>
<name>A0A1G9T9N8_9SPHI</name>
<sequence>MMMNKKEIFKKVGGIISELNEQFEYLSQNPDNLNELELELFAANADFLSDHISILLKLNKSSGELKKDNTISEIKNEETRNVVSVKSESHEEEVYEEEVEEVTIPDWKFGIENESLVSFDFEEKSADELFDRPLTEEEMRVIDEKTRLKTVPLEESVVDLDKSEAMENLQHVISEEPIVEFQANETIEEPVSHSESDLHPLTLNEILSAQSSQNTVSSQFNQRQSKDLKGLISLNDKLQFVRDLFNGYSLAYSEAIELLNRFDNFEAADNFLKQNYALKNSWAEKQDVADKFYEILNRRFSK</sequence>
<evidence type="ECO:0000313" key="1">
    <source>
        <dbReference type="EMBL" id="SDM44356.1"/>
    </source>
</evidence>